<dbReference type="InterPro" id="IPR006059">
    <property type="entry name" value="SBP"/>
</dbReference>
<accession>A0A926D8N6</accession>
<dbReference type="InterPro" id="IPR006061">
    <property type="entry name" value="SBP_1_CS"/>
</dbReference>
<comment type="subcellular location">
    <subcellularLocation>
        <location evidence="6">Cell membrane</location>
        <topology evidence="6">Lipid-anchor</topology>
    </subcellularLocation>
</comment>
<feature type="signal peptide" evidence="6">
    <location>
        <begin position="1"/>
        <end position="18"/>
    </location>
</feature>
<dbReference type="GO" id="GO:0042956">
    <property type="term" value="P:maltodextrin transmembrane transport"/>
    <property type="evidence" value="ECO:0007669"/>
    <property type="project" value="TreeGrafter"/>
</dbReference>
<evidence type="ECO:0000256" key="6">
    <source>
        <dbReference type="RuleBase" id="RU365005"/>
    </source>
</evidence>
<evidence type="ECO:0000313" key="8">
    <source>
        <dbReference type="Proteomes" id="UP000651482"/>
    </source>
</evidence>
<dbReference type="PRINTS" id="PR00181">
    <property type="entry name" value="MALTOSEBP"/>
</dbReference>
<evidence type="ECO:0000256" key="5">
    <source>
        <dbReference type="ARBA" id="ARBA00030303"/>
    </source>
</evidence>
<dbReference type="CDD" id="cd13586">
    <property type="entry name" value="PBP2_Maltose_binding_like"/>
    <property type="match status" value="1"/>
</dbReference>
<comment type="caution">
    <text evidence="7">The sequence shown here is derived from an EMBL/GenBank/DDBJ whole genome shotgun (WGS) entry which is preliminary data.</text>
</comment>
<evidence type="ECO:0000256" key="4">
    <source>
        <dbReference type="ARBA" id="ARBA00022729"/>
    </source>
</evidence>
<keyword evidence="3 6" id="KW-0762">Sugar transport</keyword>
<keyword evidence="4 6" id="KW-0732">Signal</keyword>
<evidence type="ECO:0000256" key="3">
    <source>
        <dbReference type="ARBA" id="ARBA00022597"/>
    </source>
</evidence>
<dbReference type="GO" id="GO:0015144">
    <property type="term" value="F:carbohydrate transmembrane transporter activity"/>
    <property type="evidence" value="ECO:0007669"/>
    <property type="project" value="InterPro"/>
</dbReference>
<dbReference type="RefSeq" id="WP_249319484.1">
    <property type="nucleotide sequence ID" value="NZ_JACRSN010000009.1"/>
</dbReference>
<evidence type="ECO:0000256" key="2">
    <source>
        <dbReference type="ARBA" id="ARBA00022448"/>
    </source>
</evidence>
<keyword evidence="6" id="KW-0472">Membrane</keyword>
<keyword evidence="8" id="KW-1185">Reference proteome</keyword>
<keyword evidence="6" id="KW-1003">Cell membrane</keyword>
<dbReference type="PROSITE" id="PS01037">
    <property type="entry name" value="SBP_BACTERIAL_1"/>
    <property type="match status" value="1"/>
</dbReference>
<keyword evidence="2 6" id="KW-0813">Transport</keyword>
<reference evidence="7" key="1">
    <citation type="submission" date="2020-08" db="EMBL/GenBank/DDBJ databases">
        <title>Genome public.</title>
        <authorList>
            <person name="Liu C."/>
            <person name="Sun Q."/>
        </authorList>
    </citation>
    <scope>NUCLEOTIDE SEQUENCE</scope>
    <source>
        <strain evidence="7">NSJ-40</strain>
    </source>
</reference>
<evidence type="ECO:0000313" key="7">
    <source>
        <dbReference type="EMBL" id="MBC8533828.1"/>
    </source>
</evidence>
<dbReference type="PROSITE" id="PS51257">
    <property type="entry name" value="PROKAR_LIPOPROTEIN"/>
    <property type="match status" value="1"/>
</dbReference>
<feature type="chain" id="PRO_5039748144" description="Maltodextrin-binding protein" evidence="6">
    <location>
        <begin position="19"/>
        <end position="406"/>
    </location>
</feature>
<dbReference type="EMBL" id="JACRSN010000009">
    <property type="protein sequence ID" value="MBC8533828.1"/>
    <property type="molecule type" value="Genomic_DNA"/>
</dbReference>
<dbReference type="InterPro" id="IPR006060">
    <property type="entry name" value="Maltose/Cyclodextrin-bd"/>
</dbReference>
<name>A0A926D8N6_9FIRM</name>
<dbReference type="PANTHER" id="PTHR30061:SF50">
    <property type="entry name" value="MALTOSE_MALTODEXTRIN-BINDING PERIPLASMIC PROTEIN"/>
    <property type="match status" value="1"/>
</dbReference>
<gene>
    <name evidence="7" type="ORF">IAG03_07380</name>
</gene>
<proteinExistence type="inferred from homology"/>
<dbReference type="Gene3D" id="3.40.190.10">
    <property type="entry name" value="Periplasmic binding protein-like II"/>
    <property type="match status" value="2"/>
</dbReference>
<dbReference type="AlphaFoldDB" id="A0A926D8N6"/>
<dbReference type="GO" id="GO:0055052">
    <property type="term" value="C:ATP-binding cassette (ABC) transporter complex, substrate-binding subunit-containing"/>
    <property type="evidence" value="ECO:0007669"/>
    <property type="project" value="TreeGrafter"/>
</dbReference>
<dbReference type="GO" id="GO:1901982">
    <property type="term" value="F:maltose binding"/>
    <property type="evidence" value="ECO:0007669"/>
    <property type="project" value="TreeGrafter"/>
</dbReference>
<protein>
    <recommendedName>
        <fullName evidence="5 6">Maltodextrin-binding protein</fullName>
    </recommendedName>
</protein>
<keyword evidence="6" id="KW-0449">Lipoprotein</keyword>
<dbReference type="Proteomes" id="UP000651482">
    <property type="component" value="Unassembled WGS sequence"/>
</dbReference>
<dbReference type="GO" id="GO:0015768">
    <property type="term" value="P:maltose transport"/>
    <property type="evidence" value="ECO:0007669"/>
    <property type="project" value="TreeGrafter"/>
</dbReference>
<dbReference type="SUPFAM" id="SSF53850">
    <property type="entry name" value="Periplasmic binding protein-like II"/>
    <property type="match status" value="1"/>
</dbReference>
<evidence type="ECO:0000256" key="1">
    <source>
        <dbReference type="ARBA" id="ARBA00008520"/>
    </source>
</evidence>
<comment type="similarity">
    <text evidence="1 6">Belongs to the bacterial solute-binding protein 1 family.</text>
</comment>
<dbReference type="Pfam" id="PF01547">
    <property type="entry name" value="SBP_bac_1"/>
    <property type="match status" value="1"/>
</dbReference>
<sequence>MKRIICGLLSVWLLFSMAACSTQKTESGSSSETADEEITLKIWESTEGPDKFIREAGEAFQKIHPNIHVVYENVELGDARNQIALDGPAGIGADVFATSHDTLGELVSGGHILPTDDPETVSENLLPACLDAVTYGGTMYGYPVSAETYALFYNRAYLQDDEVPKTFEEVRTFSEAFEEANPGKYGFMMNVATGYYTVMFLTNGGNRLFGERGEDAASPNLNTPEAVAGMRAFQSLRPILDVPAADIADDSICASSFSSGNAAMYVTGLWNVNVFEKAGVDFGVTTLPSLPGSDEPAVSFSGTRVMQVSAYTEHPEEAAMFAKFLLTNEMQKLRFTLTGTLPATTISVDSPYAESFSKQLSYAVPMPALPEVASFWETLKSASANIWNGADVQKELDAANAAVSAR</sequence>
<dbReference type="PANTHER" id="PTHR30061">
    <property type="entry name" value="MALTOSE-BINDING PERIPLASMIC PROTEIN"/>
    <property type="match status" value="1"/>
</dbReference>
<organism evidence="7 8">
    <name type="scientific">Yeguia hominis</name>
    <dbReference type="NCBI Taxonomy" id="2763662"/>
    <lineage>
        <taxon>Bacteria</taxon>
        <taxon>Bacillati</taxon>
        <taxon>Bacillota</taxon>
        <taxon>Clostridia</taxon>
        <taxon>Eubacteriales</taxon>
        <taxon>Yeguiaceae</taxon>
        <taxon>Yeguia</taxon>
    </lineage>
</organism>